<keyword evidence="1" id="KW-0812">Transmembrane</keyword>
<evidence type="ECO:0000313" key="3">
    <source>
        <dbReference type="EMBL" id="HIV03160.1"/>
    </source>
</evidence>
<evidence type="ECO:0000313" key="4">
    <source>
        <dbReference type="Proteomes" id="UP000886743"/>
    </source>
</evidence>
<comment type="caution">
    <text evidence="3">The sequence shown here is derived from an EMBL/GenBank/DDBJ whole genome shotgun (WGS) entry which is preliminary data.</text>
</comment>
<keyword evidence="1" id="KW-1133">Transmembrane helix</keyword>
<dbReference type="InterPro" id="IPR045611">
    <property type="entry name" value="DUF6449"/>
</dbReference>
<evidence type="ECO:0000259" key="2">
    <source>
        <dbReference type="Pfam" id="PF20047"/>
    </source>
</evidence>
<feature type="domain" description="DUF6449" evidence="2">
    <location>
        <begin position="418"/>
        <end position="515"/>
    </location>
</feature>
<gene>
    <name evidence="3" type="ORF">IAC74_06255</name>
</gene>
<proteinExistence type="predicted"/>
<dbReference type="Proteomes" id="UP000886743">
    <property type="component" value="Unassembled WGS sequence"/>
</dbReference>
<dbReference type="EMBL" id="DVOF01000182">
    <property type="protein sequence ID" value="HIV03160.1"/>
    <property type="molecule type" value="Genomic_DNA"/>
</dbReference>
<dbReference type="AlphaFoldDB" id="A0A9D1T047"/>
<dbReference type="InterPro" id="IPR053046">
    <property type="entry name" value="ABC-5_transporter"/>
</dbReference>
<name>A0A9D1T047_9FIRM</name>
<feature type="transmembrane region" description="Helical" evidence="1">
    <location>
        <begin position="232"/>
        <end position="249"/>
    </location>
</feature>
<protein>
    <recommendedName>
        <fullName evidence="2">DUF6449 domain-containing protein</fullName>
    </recommendedName>
</protein>
<sequence length="572" mass="65013">MKSKTSFFNKGLFFSNIKRYGWVSCVWAALLFLAVPMSMLTYETNINAYQLEDYMNFFMFRFGGILSNLMLCGFPVLVGVLVFRYLHSPRSATVLHGLPFSRPRLFINGLVSGFVLMLFPLLLNTAIVLIIKLTMPVGQYLDYATIFIWLLNSVCMAFVVFSLTVFVGMFTGNIMAHFVFTYIIHFLPLGLWMLFNELFAALVYGYHYIEPPGWLTKFPMVYFMRDTLDCDAAYAIAGVVLLALALLAYRKRPLENASDIVVFPVIRPIFKYGVTFCLAITGYIYFCFIMGQTQSIVIALVFAVIGYAIAQMLLQKTWRIWRSYKGMLVSLAVILVFWGAIEFDVTGYEARVPAVSDVESVTINGLEGIPGAEIKLTEEADIAVISDMHRKLSENKQYKASWGSTAGMENPTYFDVTYQMKNGSQMSRMYRYDRSDYKAETAAVYGLHEVRKQGFPIIGKTADDIDAVEIYIHESSGEDQNYRITDQAQIGDLLNVFKVDVNEISSEELIESLHMDMGIVLWFEMRPEKTTPLVMEQSSYQMEQSSVVYSYGLTDAYTNTLRWIDSNVLAAE</sequence>
<dbReference type="Pfam" id="PF20047">
    <property type="entry name" value="DUF6449"/>
    <property type="match status" value="1"/>
</dbReference>
<feature type="transmembrane region" description="Helical" evidence="1">
    <location>
        <begin position="174"/>
        <end position="195"/>
    </location>
</feature>
<organism evidence="3 4">
    <name type="scientific">Candidatus Aphodoplasma excrementigallinarum</name>
    <dbReference type="NCBI Taxonomy" id="2840673"/>
    <lineage>
        <taxon>Bacteria</taxon>
        <taxon>Bacillati</taxon>
        <taxon>Bacillota</taxon>
        <taxon>Clostridia</taxon>
        <taxon>Eubacteriales</taxon>
        <taxon>Candidatus Aphodoplasma</taxon>
    </lineage>
</organism>
<feature type="transmembrane region" description="Helical" evidence="1">
    <location>
        <begin position="297"/>
        <end position="314"/>
    </location>
</feature>
<feature type="transmembrane region" description="Helical" evidence="1">
    <location>
        <begin position="269"/>
        <end position="291"/>
    </location>
</feature>
<keyword evidence="1" id="KW-0472">Membrane</keyword>
<feature type="transmembrane region" description="Helical" evidence="1">
    <location>
        <begin position="326"/>
        <end position="343"/>
    </location>
</feature>
<dbReference type="PANTHER" id="PTHR39177">
    <property type="entry name" value="ABC TRANSPORTER PERMEASE YTRC-RELATED"/>
    <property type="match status" value="1"/>
</dbReference>
<feature type="transmembrane region" description="Helical" evidence="1">
    <location>
        <begin position="143"/>
        <end position="167"/>
    </location>
</feature>
<dbReference type="PANTHER" id="PTHR39177:SF1">
    <property type="entry name" value="ABC TRANSPORTER PERMEASE YTRC-RELATED"/>
    <property type="match status" value="1"/>
</dbReference>
<reference evidence="3" key="1">
    <citation type="submission" date="2020-10" db="EMBL/GenBank/DDBJ databases">
        <authorList>
            <person name="Gilroy R."/>
        </authorList>
    </citation>
    <scope>NUCLEOTIDE SEQUENCE</scope>
    <source>
        <strain evidence="3">4920</strain>
    </source>
</reference>
<evidence type="ECO:0000256" key="1">
    <source>
        <dbReference type="SAM" id="Phobius"/>
    </source>
</evidence>
<feature type="transmembrane region" description="Helical" evidence="1">
    <location>
        <begin position="106"/>
        <end position="131"/>
    </location>
</feature>
<reference evidence="3" key="2">
    <citation type="journal article" date="2021" name="PeerJ">
        <title>Extensive microbial diversity within the chicken gut microbiome revealed by metagenomics and culture.</title>
        <authorList>
            <person name="Gilroy R."/>
            <person name="Ravi A."/>
            <person name="Getino M."/>
            <person name="Pursley I."/>
            <person name="Horton D.L."/>
            <person name="Alikhan N.F."/>
            <person name="Baker D."/>
            <person name="Gharbi K."/>
            <person name="Hall N."/>
            <person name="Watson M."/>
            <person name="Adriaenssens E.M."/>
            <person name="Foster-Nyarko E."/>
            <person name="Jarju S."/>
            <person name="Secka A."/>
            <person name="Antonio M."/>
            <person name="Oren A."/>
            <person name="Chaudhuri R.R."/>
            <person name="La Ragione R."/>
            <person name="Hildebrand F."/>
            <person name="Pallen M.J."/>
        </authorList>
    </citation>
    <scope>NUCLEOTIDE SEQUENCE</scope>
    <source>
        <strain evidence="3">4920</strain>
    </source>
</reference>
<feature type="transmembrane region" description="Helical" evidence="1">
    <location>
        <begin position="20"/>
        <end position="42"/>
    </location>
</feature>
<accession>A0A9D1T047</accession>
<feature type="transmembrane region" description="Helical" evidence="1">
    <location>
        <begin position="62"/>
        <end position="86"/>
    </location>
</feature>